<dbReference type="PANTHER" id="PTHR15020:SF50">
    <property type="entry name" value="UPF0659 PROTEIN YMR090W"/>
    <property type="match status" value="1"/>
</dbReference>
<dbReference type="Pfam" id="PF13460">
    <property type="entry name" value="NAD_binding_10"/>
    <property type="match status" value="1"/>
</dbReference>
<gene>
    <name evidence="3" type="ORF">LTR62_008022</name>
</gene>
<reference evidence="3" key="1">
    <citation type="submission" date="2023-08" db="EMBL/GenBank/DDBJ databases">
        <title>Black Yeasts Isolated from many extreme environments.</title>
        <authorList>
            <person name="Coleine C."/>
            <person name="Stajich J.E."/>
            <person name="Selbmann L."/>
        </authorList>
    </citation>
    <scope>NUCLEOTIDE SEQUENCE</scope>
    <source>
        <strain evidence="3">CCFEE 5401</strain>
    </source>
</reference>
<dbReference type="InterPro" id="IPR036291">
    <property type="entry name" value="NAD(P)-bd_dom_sf"/>
</dbReference>
<sequence length="251" mass="26990">MTSNFLIFGGSGKVARHITTLLSSQGHKVHSLIRHPSQVPEIESLGGNPIVQSIEDSSVTDLATTIRATSATTIIWSAGAGGKGGPERTQAVDRDGAIKSMDAAARAGVKRYIMVSAIDVRDRETKAEPEWYDEGDRERSDRGWSALGTYMKAKFEADRSLVVENGRRGLEYTIVRPGRLSDEAGRGTVGAGRVHTTEAISREDVARVVVECWGNEGTVGLAFDVVGGEVAIRDAVAEVARGRIDCFDGRY</sequence>
<dbReference type="Gene3D" id="3.40.50.720">
    <property type="entry name" value="NAD(P)-binding Rossmann-like Domain"/>
    <property type="match status" value="1"/>
</dbReference>
<dbReference type="InterPro" id="IPR016040">
    <property type="entry name" value="NAD(P)-bd_dom"/>
</dbReference>
<comment type="caution">
    <text evidence="3">The sequence shown here is derived from an EMBL/GenBank/DDBJ whole genome shotgun (WGS) entry which is preliminary data.</text>
</comment>
<evidence type="ECO:0000256" key="1">
    <source>
        <dbReference type="ARBA" id="ARBA00038376"/>
    </source>
</evidence>
<comment type="similarity">
    <text evidence="1">Belongs to the avfA family.</text>
</comment>
<proteinExistence type="inferred from homology"/>
<dbReference type="SUPFAM" id="SSF51735">
    <property type="entry name" value="NAD(P)-binding Rossmann-fold domains"/>
    <property type="match status" value="1"/>
</dbReference>
<accession>A0AAN7YMC7</accession>
<dbReference type="AlphaFoldDB" id="A0AAN7YMC7"/>
<evidence type="ECO:0000313" key="4">
    <source>
        <dbReference type="Proteomes" id="UP001310890"/>
    </source>
</evidence>
<evidence type="ECO:0000313" key="3">
    <source>
        <dbReference type="EMBL" id="KAK5116473.1"/>
    </source>
</evidence>
<dbReference type="Proteomes" id="UP001310890">
    <property type="component" value="Unassembled WGS sequence"/>
</dbReference>
<name>A0AAN7YMC7_9PEZI</name>
<dbReference type="PANTHER" id="PTHR15020">
    <property type="entry name" value="FLAVIN REDUCTASE-RELATED"/>
    <property type="match status" value="1"/>
</dbReference>
<evidence type="ECO:0000259" key="2">
    <source>
        <dbReference type="Pfam" id="PF13460"/>
    </source>
</evidence>
<dbReference type="EMBL" id="JAVRRL010000008">
    <property type="protein sequence ID" value="KAK5116473.1"/>
    <property type="molecule type" value="Genomic_DNA"/>
</dbReference>
<feature type="domain" description="NAD(P)-binding" evidence="2">
    <location>
        <begin position="9"/>
        <end position="213"/>
    </location>
</feature>
<dbReference type="CDD" id="cd05243">
    <property type="entry name" value="SDR_a5"/>
    <property type="match status" value="1"/>
</dbReference>
<protein>
    <recommendedName>
        <fullName evidence="2">NAD(P)-binding domain-containing protein</fullName>
    </recommendedName>
</protein>
<organism evidence="3 4">
    <name type="scientific">Meristemomyces frigidus</name>
    <dbReference type="NCBI Taxonomy" id="1508187"/>
    <lineage>
        <taxon>Eukaryota</taxon>
        <taxon>Fungi</taxon>
        <taxon>Dikarya</taxon>
        <taxon>Ascomycota</taxon>
        <taxon>Pezizomycotina</taxon>
        <taxon>Dothideomycetes</taxon>
        <taxon>Dothideomycetidae</taxon>
        <taxon>Mycosphaerellales</taxon>
        <taxon>Teratosphaeriaceae</taxon>
        <taxon>Meristemomyces</taxon>
    </lineage>
</organism>